<gene>
    <name evidence="6" type="ORF">QBC47DRAFT_334015</name>
</gene>
<sequence>MANFDLGPLPKKITGGCNCGGIRYTVNFPEGHDFKYASTTCQCTQCRRNVSGLFSMYHRVPWSAITWDSKETWKDYYLSKGNSRPFCRECGSYMGWRAEGGPNMSIAIGTVDPLYLFGEGWEESGGEVPRGGFGRALANSCGYHEWTRNEIPGVTDNLEMVGCNGRGERRPED</sequence>
<dbReference type="AlphaFoldDB" id="A0AAJ0BN60"/>
<evidence type="ECO:0000259" key="5">
    <source>
        <dbReference type="PROSITE" id="PS51891"/>
    </source>
</evidence>
<dbReference type="InterPro" id="IPR006913">
    <property type="entry name" value="CENP-V/GFA"/>
</dbReference>
<evidence type="ECO:0000313" key="6">
    <source>
        <dbReference type="EMBL" id="KAK1760114.1"/>
    </source>
</evidence>
<proteinExistence type="inferred from homology"/>
<evidence type="ECO:0000256" key="2">
    <source>
        <dbReference type="ARBA" id="ARBA00022723"/>
    </source>
</evidence>
<evidence type="ECO:0000256" key="4">
    <source>
        <dbReference type="ARBA" id="ARBA00023239"/>
    </source>
</evidence>
<reference evidence="6" key="1">
    <citation type="submission" date="2023-06" db="EMBL/GenBank/DDBJ databases">
        <title>Genome-scale phylogeny and comparative genomics of the fungal order Sordariales.</title>
        <authorList>
            <consortium name="Lawrence Berkeley National Laboratory"/>
            <person name="Hensen N."/>
            <person name="Bonometti L."/>
            <person name="Westerberg I."/>
            <person name="Brannstrom I.O."/>
            <person name="Guillou S."/>
            <person name="Cros-Aarteil S."/>
            <person name="Calhoun S."/>
            <person name="Haridas S."/>
            <person name="Kuo A."/>
            <person name="Mondo S."/>
            <person name="Pangilinan J."/>
            <person name="Riley R."/>
            <person name="Labutti K."/>
            <person name="Andreopoulos B."/>
            <person name="Lipzen A."/>
            <person name="Chen C."/>
            <person name="Yanf M."/>
            <person name="Daum C."/>
            <person name="Ng V."/>
            <person name="Clum A."/>
            <person name="Steindorff A."/>
            <person name="Ohm R."/>
            <person name="Martin F."/>
            <person name="Silar P."/>
            <person name="Natvig D."/>
            <person name="Lalanne C."/>
            <person name="Gautier V."/>
            <person name="Ament-Velasquez S.L."/>
            <person name="Kruys A."/>
            <person name="Hutchinson M.I."/>
            <person name="Powell A.J."/>
            <person name="Barry K."/>
            <person name="Miller A.N."/>
            <person name="Grigoriev I.V."/>
            <person name="Debuchy R."/>
            <person name="Gladieux P."/>
            <person name="Thoren M.H."/>
            <person name="Johannesson H."/>
        </authorList>
    </citation>
    <scope>NUCLEOTIDE SEQUENCE</scope>
    <source>
        <strain evidence="6">PSN4</strain>
    </source>
</reference>
<evidence type="ECO:0000313" key="7">
    <source>
        <dbReference type="Proteomes" id="UP001239445"/>
    </source>
</evidence>
<dbReference type="PANTHER" id="PTHR33337">
    <property type="entry name" value="GFA DOMAIN-CONTAINING PROTEIN"/>
    <property type="match status" value="1"/>
</dbReference>
<comment type="similarity">
    <text evidence="1">Belongs to the Gfa family.</text>
</comment>
<keyword evidence="2" id="KW-0479">Metal-binding</keyword>
<keyword evidence="4" id="KW-0456">Lyase</keyword>
<dbReference type="PROSITE" id="PS51891">
    <property type="entry name" value="CENP_V_GFA"/>
    <property type="match status" value="1"/>
</dbReference>
<dbReference type="EMBL" id="MU839827">
    <property type="protein sequence ID" value="KAK1760114.1"/>
    <property type="molecule type" value="Genomic_DNA"/>
</dbReference>
<dbReference type="PANTHER" id="PTHR33337:SF40">
    <property type="entry name" value="CENP-V_GFA DOMAIN-CONTAINING PROTEIN-RELATED"/>
    <property type="match status" value="1"/>
</dbReference>
<dbReference type="SUPFAM" id="SSF51316">
    <property type="entry name" value="Mss4-like"/>
    <property type="match status" value="1"/>
</dbReference>
<keyword evidence="7" id="KW-1185">Reference proteome</keyword>
<evidence type="ECO:0000256" key="1">
    <source>
        <dbReference type="ARBA" id="ARBA00005495"/>
    </source>
</evidence>
<dbReference type="Gene3D" id="3.90.1590.10">
    <property type="entry name" value="glutathione-dependent formaldehyde- activating enzyme (gfa)"/>
    <property type="match status" value="1"/>
</dbReference>
<dbReference type="Proteomes" id="UP001239445">
    <property type="component" value="Unassembled WGS sequence"/>
</dbReference>
<organism evidence="6 7">
    <name type="scientific">Echria macrotheca</name>
    <dbReference type="NCBI Taxonomy" id="438768"/>
    <lineage>
        <taxon>Eukaryota</taxon>
        <taxon>Fungi</taxon>
        <taxon>Dikarya</taxon>
        <taxon>Ascomycota</taxon>
        <taxon>Pezizomycotina</taxon>
        <taxon>Sordariomycetes</taxon>
        <taxon>Sordariomycetidae</taxon>
        <taxon>Sordariales</taxon>
        <taxon>Schizotheciaceae</taxon>
        <taxon>Echria</taxon>
    </lineage>
</organism>
<dbReference type="InterPro" id="IPR011057">
    <property type="entry name" value="Mss4-like_sf"/>
</dbReference>
<evidence type="ECO:0000256" key="3">
    <source>
        <dbReference type="ARBA" id="ARBA00022833"/>
    </source>
</evidence>
<dbReference type="Pfam" id="PF04828">
    <property type="entry name" value="GFA"/>
    <property type="match status" value="1"/>
</dbReference>
<dbReference type="GO" id="GO:0016846">
    <property type="term" value="F:carbon-sulfur lyase activity"/>
    <property type="evidence" value="ECO:0007669"/>
    <property type="project" value="InterPro"/>
</dbReference>
<name>A0AAJ0BN60_9PEZI</name>
<comment type="caution">
    <text evidence="6">The sequence shown here is derived from an EMBL/GenBank/DDBJ whole genome shotgun (WGS) entry which is preliminary data.</text>
</comment>
<protein>
    <submittedName>
        <fullName evidence="6">Mss4-like protein</fullName>
    </submittedName>
</protein>
<keyword evidence="3" id="KW-0862">Zinc</keyword>
<feature type="domain" description="CENP-V/GFA" evidence="5">
    <location>
        <begin position="13"/>
        <end position="122"/>
    </location>
</feature>
<dbReference type="GO" id="GO:0046872">
    <property type="term" value="F:metal ion binding"/>
    <property type="evidence" value="ECO:0007669"/>
    <property type="project" value="UniProtKB-KW"/>
</dbReference>
<accession>A0AAJ0BN60</accession>